<name>A0A5J5ICW9_9BACT</name>
<protein>
    <submittedName>
        <fullName evidence="2">HEPN domain-containing protein</fullName>
    </submittedName>
</protein>
<sequence length="126" mass="14730">MLTEGTNKIAEFLASADLYLLRKQRNMAGFMLHRAGEQALHTMFLITTGMYLNTHSIGNLLRYCSMVYYRLPDIFPGNNEKNERLFRLLQKAYTGRRYDIDYSIGMQDLEVLKKRVEELKGLSDRL</sequence>
<proteinExistence type="predicted"/>
<accession>A0A5J5ICW9</accession>
<reference evidence="2 3" key="1">
    <citation type="submission" date="2019-09" db="EMBL/GenBank/DDBJ databases">
        <title>Draft genome sequence of Ginsengibacter sp. BR5-29.</title>
        <authorList>
            <person name="Im W.-T."/>
        </authorList>
    </citation>
    <scope>NUCLEOTIDE SEQUENCE [LARGE SCALE GENOMIC DNA]</scope>
    <source>
        <strain evidence="2 3">BR5-29</strain>
    </source>
</reference>
<organism evidence="2 3">
    <name type="scientific">Ginsengibacter hankyongi</name>
    <dbReference type="NCBI Taxonomy" id="2607284"/>
    <lineage>
        <taxon>Bacteria</taxon>
        <taxon>Pseudomonadati</taxon>
        <taxon>Bacteroidota</taxon>
        <taxon>Chitinophagia</taxon>
        <taxon>Chitinophagales</taxon>
        <taxon>Chitinophagaceae</taxon>
        <taxon>Ginsengibacter</taxon>
    </lineage>
</organism>
<evidence type="ECO:0000313" key="3">
    <source>
        <dbReference type="Proteomes" id="UP000326903"/>
    </source>
</evidence>
<dbReference type="RefSeq" id="WP_150416587.1">
    <property type="nucleotide sequence ID" value="NZ_VYQF01000009.1"/>
</dbReference>
<feature type="domain" description="HEPN" evidence="1">
    <location>
        <begin position="6"/>
        <end position="126"/>
    </location>
</feature>
<dbReference type="InterPro" id="IPR007842">
    <property type="entry name" value="HEPN_dom"/>
</dbReference>
<dbReference type="EMBL" id="VYQF01000009">
    <property type="protein sequence ID" value="KAA9036120.1"/>
    <property type="molecule type" value="Genomic_DNA"/>
</dbReference>
<dbReference type="AlphaFoldDB" id="A0A5J5ICW9"/>
<evidence type="ECO:0000313" key="2">
    <source>
        <dbReference type="EMBL" id="KAA9036120.1"/>
    </source>
</evidence>
<comment type="caution">
    <text evidence="2">The sequence shown here is derived from an EMBL/GenBank/DDBJ whole genome shotgun (WGS) entry which is preliminary data.</text>
</comment>
<dbReference type="Pfam" id="PF05168">
    <property type="entry name" value="HEPN"/>
    <property type="match status" value="1"/>
</dbReference>
<dbReference type="SUPFAM" id="SSF81593">
    <property type="entry name" value="Nucleotidyltransferase substrate binding subunit/domain"/>
    <property type="match status" value="1"/>
</dbReference>
<dbReference type="PROSITE" id="PS50910">
    <property type="entry name" value="HEPN"/>
    <property type="match status" value="1"/>
</dbReference>
<keyword evidence="3" id="KW-1185">Reference proteome</keyword>
<gene>
    <name evidence="2" type="ORF">FW778_19730</name>
</gene>
<evidence type="ECO:0000259" key="1">
    <source>
        <dbReference type="PROSITE" id="PS50910"/>
    </source>
</evidence>
<dbReference type="Proteomes" id="UP000326903">
    <property type="component" value="Unassembled WGS sequence"/>
</dbReference>
<dbReference type="Gene3D" id="1.20.120.330">
    <property type="entry name" value="Nucleotidyltransferases domain 2"/>
    <property type="match status" value="1"/>
</dbReference>